<feature type="domain" description="GAG-pre-integrase" evidence="3">
    <location>
        <begin position="282"/>
        <end position="349"/>
    </location>
</feature>
<dbReference type="PANTHER" id="PTHR42648:SF28">
    <property type="entry name" value="TRANSPOSON-ENCODED PROTEIN WITH RIBONUCLEASE H-LIKE AND RETROVIRUS ZINC FINGER-LIKE DOMAINS"/>
    <property type="match status" value="1"/>
</dbReference>
<evidence type="ECO:0000313" key="6">
    <source>
        <dbReference type="Proteomes" id="UP000036403"/>
    </source>
</evidence>
<dbReference type="InterPro" id="IPR054722">
    <property type="entry name" value="PolX-like_BBD"/>
</dbReference>
<dbReference type="OrthoDB" id="7555373at2759"/>
<sequence length="397" mass="45176">MSEGGDVKVHIAQFFNAVDKLEFMDVWINGDLLSIMLLYSLPSSFENFRCAIESRDALPNVEQLKVVEEYEARNQVTVNESGAMLAHHSKHNPNSKFGKNSSMSRNETNAKASSRPKYKCSFCKIAGHKYADCRKRMKQEAEKANNTEMESFFAEVAQYTSPDPTRGTEANQWCLDSECTFYVCKDARMLTSSVRTRSDIRLANNATSVVNAKRDVKLLTSIDNKTKRIRLENILHVPDLRTNLLSVAKIVDKGYQVVFGPNRASVRDHKGNIKLTADRQGDLYILKGSTEHANTATQRKCSETEMWHQRFGHLNLRELLHMSKTQAVSGFKLKNNSEVSNCEICITQKLTNFPFSSRVHRSQHRLEIIYSDLCAPMQTSSIRGARYFMTLIDDHSR</sequence>
<evidence type="ECO:0000313" key="5">
    <source>
        <dbReference type="EMBL" id="KMQ87730.1"/>
    </source>
</evidence>
<dbReference type="Proteomes" id="UP000036403">
    <property type="component" value="Unassembled WGS sequence"/>
</dbReference>
<keyword evidence="6" id="KW-1185">Reference proteome</keyword>
<proteinExistence type="predicted"/>
<dbReference type="PaxDb" id="67767-A0A0J7N4W9"/>
<dbReference type="PANTHER" id="PTHR42648">
    <property type="entry name" value="TRANSPOSASE, PUTATIVE-RELATED"/>
    <property type="match status" value="1"/>
</dbReference>
<keyword evidence="1" id="KW-0645">Protease</keyword>
<gene>
    <name evidence="5" type="ORF">RF55_12908</name>
</gene>
<evidence type="ECO:0000259" key="4">
    <source>
        <dbReference type="Pfam" id="PF22936"/>
    </source>
</evidence>
<dbReference type="EMBL" id="LBMM01010006">
    <property type="protein sequence ID" value="KMQ87730.1"/>
    <property type="molecule type" value="Genomic_DNA"/>
</dbReference>
<dbReference type="AlphaFoldDB" id="A0A0J7N4W9"/>
<feature type="domain" description="Retrovirus-related Pol polyprotein from transposon TNT 1-94-like beta-barrel" evidence="4">
    <location>
        <begin position="173"/>
        <end position="255"/>
    </location>
</feature>
<dbReference type="GO" id="GO:0008233">
    <property type="term" value="F:peptidase activity"/>
    <property type="evidence" value="ECO:0007669"/>
    <property type="project" value="UniProtKB-KW"/>
</dbReference>
<evidence type="ECO:0000256" key="1">
    <source>
        <dbReference type="ARBA" id="ARBA00022670"/>
    </source>
</evidence>
<dbReference type="InterPro" id="IPR025724">
    <property type="entry name" value="GAG-pre-integrase_dom"/>
</dbReference>
<dbReference type="Pfam" id="PF13976">
    <property type="entry name" value="gag_pre-integrs"/>
    <property type="match status" value="1"/>
</dbReference>
<dbReference type="InterPro" id="IPR039537">
    <property type="entry name" value="Retrotran_Ty1/copia-like"/>
</dbReference>
<evidence type="ECO:0000259" key="3">
    <source>
        <dbReference type="Pfam" id="PF13976"/>
    </source>
</evidence>
<protein>
    <submittedName>
        <fullName evidence="5">Retrovirus-related pol polyprotein from transposon tnt 1-94</fullName>
    </submittedName>
</protein>
<organism evidence="5 6">
    <name type="scientific">Lasius niger</name>
    <name type="common">Black garden ant</name>
    <dbReference type="NCBI Taxonomy" id="67767"/>
    <lineage>
        <taxon>Eukaryota</taxon>
        <taxon>Metazoa</taxon>
        <taxon>Ecdysozoa</taxon>
        <taxon>Arthropoda</taxon>
        <taxon>Hexapoda</taxon>
        <taxon>Insecta</taxon>
        <taxon>Pterygota</taxon>
        <taxon>Neoptera</taxon>
        <taxon>Endopterygota</taxon>
        <taxon>Hymenoptera</taxon>
        <taxon>Apocrita</taxon>
        <taxon>Aculeata</taxon>
        <taxon>Formicoidea</taxon>
        <taxon>Formicidae</taxon>
        <taxon>Formicinae</taxon>
        <taxon>Lasius</taxon>
        <taxon>Lasius</taxon>
    </lineage>
</organism>
<feature type="region of interest" description="Disordered" evidence="2">
    <location>
        <begin position="85"/>
        <end position="112"/>
    </location>
</feature>
<dbReference type="Pfam" id="PF22936">
    <property type="entry name" value="Pol_BBD"/>
    <property type="match status" value="1"/>
</dbReference>
<comment type="caution">
    <text evidence="5">The sequence shown here is derived from an EMBL/GenBank/DDBJ whole genome shotgun (WGS) entry which is preliminary data.</text>
</comment>
<evidence type="ECO:0000256" key="2">
    <source>
        <dbReference type="SAM" id="MobiDB-lite"/>
    </source>
</evidence>
<feature type="compositionally biased region" description="Polar residues" evidence="2">
    <location>
        <begin position="94"/>
        <end position="112"/>
    </location>
</feature>
<accession>A0A0J7N4W9</accession>
<reference evidence="5 6" key="1">
    <citation type="submission" date="2015-04" db="EMBL/GenBank/DDBJ databases">
        <title>Lasius niger genome sequencing.</title>
        <authorList>
            <person name="Konorov E.A."/>
            <person name="Nikitin M.A."/>
            <person name="Kirill M.V."/>
            <person name="Chang P."/>
        </authorList>
    </citation>
    <scope>NUCLEOTIDE SEQUENCE [LARGE SCALE GENOMIC DNA]</scope>
    <source>
        <tissue evidence="5">Whole</tissue>
    </source>
</reference>
<name>A0A0J7N4W9_LASNI</name>
<dbReference type="GO" id="GO:0006508">
    <property type="term" value="P:proteolysis"/>
    <property type="evidence" value="ECO:0007669"/>
    <property type="project" value="UniProtKB-KW"/>
</dbReference>
<dbReference type="Pfam" id="PF14223">
    <property type="entry name" value="Retrotran_gag_2"/>
    <property type="match status" value="1"/>
</dbReference>
<dbReference type="STRING" id="67767.A0A0J7N4W9"/>
<keyword evidence="1" id="KW-0378">Hydrolase</keyword>